<dbReference type="EMBL" id="RSDZ01000072">
    <property type="protein sequence ID" value="RXG44919.1"/>
    <property type="molecule type" value="Genomic_DNA"/>
</dbReference>
<organism evidence="1 2">
    <name type="scientific">Verticillium dahliae</name>
    <name type="common">Verticillium wilt</name>
    <dbReference type="NCBI Taxonomy" id="27337"/>
    <lineage>
        <taxon>Eukaryota</taxon>
        <taxon>Fungi</taxon>
        <taxon>Dikarya</taxon>
        <taxon>Ascomycota</taxon>
        <taxon>Pezizomycotina</taxon>
        <taxon>Sordariomycetes</taxon>
        <taxon>Hypocreomycetidae</taxon>
        <taxon>Glomerellales</taxon>
        <taxon>Plectosphaerellaceae</taxon>
        <taxon>Verticillium</taxon>
    </lineage>
</organism>
<sequence>MDPVSAIGVASAVLNFVDFSIKIVRGSIQIYGDANRDNDWQTPGDVAKKMTMLARNLRQPSGFGATPDEGEIAELAATCMTMAERLAALFQSLQPKDARSKRQCLWAAAKAKLKQADV</sequence>
<proteinExistence type="predicted"/>
<accession>A0A366NWT1</accession>
<evidence type="ECO:0000313" key="1">
    <source>
        <dbReference type="EMBL" id="RXG44919.1"/>
    </source>
</evidence>
<protein>
    <submittedName>
        <fullName evidence="1">Uncharacterized protein</fullName>
    </submittedName>
</protein>
<comment type="caution">
    <text evidence="1">The sequence shown here is derived from an EMBL/GenBank/DDBJ whole genome shotgun (WGS) entry which is preliminary data.</text>
</comment>
<gene>
    <name evidence="1" type="ORF">VDGE_20916</name>
</gene>
<dbReference type="Proteomes" id="UP000288725">
    <property type="component" value="Chromosome 3"/>
</dbReference>
<evidence type="ECO:0000313" key="2">
    <source>
        <dbReference type="Proteomes" id="UP000288725"/>
    </source>
</evidence>
<name>A0A366NWT1_VERDA</name>
<dbReference type="AlphaFoldDB" id="A0A366NWT1"/>
<reference evidence="1 2" key="1">
    <citation type="submission" date="2018-12" db="EMBL/GenBank/DDBJ databases">
        <title>Genome of Verticillium dahliae isolate Getta Getta.</title>
        <authorList>
            <person name="Gardiner D.M."/>
        </authorList>
    </citation>
    <scope>NUCLEOTIDE SEQUENCE [LARGE SCALE GENOMIC DNA]</scope>
    <source>
        <strain evidence="1 2">Getta Getta</strain>
    </source>
</reference>